<dbReference type="Gene3D" id="1.25.40.10">
    <property type="entry name" value="Tetratricopeptide repeat domain"/>
    <property type="match status" value="1"/>
</dbReference>
<comment type="caution">
    <text evidence="2">The sequence shown here is derived from an EMBL/GenBank/DDBJ whole genome shotgun (WGS) entry which is preliminary data.</text>
</comment>
<accession>A0ABN9RDS4</accession>
<evidence type="ECO:0000313" key="3">
    <source>
        <dbReference type="Proteomes" id="UP001189429"/>
    </source>
</evidence>
<dbReference type="Proteomes" id="UP001189429">
    <property type="component" value="Unassembled WGS sequence"/>
</dbReference>
<feature type="region of interest" description="Disordered" evidence="1">
    <location>
        <begin position="107"/>
        <end position="152"/>
    </location>
</feature>
<reference evidence="2" key="1">
    <citation type="submission" date="2023-10" db="EMBL/GenBank/DDBJ databases">
        <authorList>
            <person name="Chen Y."/>
            <person name="Shah S."/>
            <person name="Dougan E. K."/>
            <person name="Thang M."/>
            <person name="Chan C."/>
        </authorList>
    </citation>
    <scope>NUCLEOTIDE SEQUENCE [LARGE SCALE GENOMIC DNA]</scope>
</reference>
<sequence>MLTSACEPGGQWQRALSLISGILEAKLEPDSFSYTGVSVGENGGHWQGALVTLCHMQGSQLQPSVLIHNAGASACEKGRHWFYGLSLLGELPEATMRPDLATCSNRLSTRKERQVEAEDERPELQRPCRRLREGRAVAAGGAATPQAAGGRG</sequence>
<evidence type="ECO:0000313" key="2">
    <source>
        <dbReference type="EMBL" id="CAK0816786.1"/>
    </source>
</evidence>
<name>A0ABN9RDS4_9DINO</name>
<keyword evidence="3" id="KW-1185">Reference proteome</keyword>
<evidence type="ECO:0000256" key="1">
    <source>
        <dbReference type="SAM" id="MobiDB-lite"/>
    </source>
</evidence>
<gene>
    <name evidence="2" type="ORF">PCOR1329_LOCUS19604</name>
</gene>
<dbReference type="EMBL" id="CAUYUJ010006276">
    <property type="protein sequence ID" value="CAK0816786.1"/>
    <property type="molecule type" value="Genomic_DNA"/>
</dbReference>
<protein>
    <submittedName>
        <fullName evidence="2">Uncharacterized protein</fullName>
    </submittedName>
</protein>
<feature type="compositionally biased region" description="Basic and acidic residues" evidence="1">
    <location>
        <begin position="109"/>
        <end position="135"/>
    </location>
</feature>
<dbReference type="InterPro" id="IPR011990">
    <property type="entry name" value="TPR-like_helical_dom_sf"/>
</dbReference>
<feature type="compositionally biased region" description="Low complexity" evidence="1">
    <location>
        <begin position="136"/>
        <end position="152"/>
    </location>
</feature>
<proteinExistence type="predicted"/>
<organism evidence="2 3">
    <name type="scientific">Prorocentrum cordatum</name>
    <dbReference type="NCBI Taxonomy" id="2364126"/>
    <lineage>
        <taxon>Eukaryota</taxon>
        <taxon>Sar</taxon>
        <taxon>Alveolata</taxon>
        <taxon>Dinophyceae</taxon>
        <taxon>Prorocentrales</taxon>
        <taxon>Prorocentraceae</taxon>
        <taxon>Prorocentrum</taxon>
    </lineage>
</organism>